<evidence type="ECO:0000313" key="2">
    <source>
        <dbReference type="EMBL" id="KAK8980441.1"/>
    </source>
</evidence>
<keyword evidence="3" id="KW-1185">Reference proteome</keyword>
<accession>A0ABR2NWA4</accession>
<sequence length="204" mass="22265">MDKGNSGGDWKHGFMAENELWERLRVVFGSTGSRCAVAPVETTPILLNVEQPANWVSVLIADGVELQNRHVVEGSTTEILIRNGTAIPRASTATAPMSYVSQLFLGLHWSIQHSHGNQVIHGPGQQDSTSAHDHVSLEVPIEDVLPSSEAAPSLNHPKFSSQSRNDTRDEVGEIEDNMLQDNRNPMASSSKNGIRKPKAWTQLG</sequence>
<dbReference type="Proteomes" id="UP001396334">
    <property type="component" value="Unassembled WGS sequence"/>
</dbReference>
<feature type="region of interest" description="Disordered" evidence="1">
    <location>
        <begin position="148"/>
        <end position="204"/>
    </location>
</feature>
<organism evidence="2 3">
    <name type="scientific">Hibiscus sabdariffa</name>
    <name type="common">roselle</name>
    <dbReference type="NCBI Taxonomy" id="183260"/>
    <lineage>
        <taxon>Eukaryota</taxon>
        <taxon>Viridiplantae</taxon>
        <taxon>Streptophyta</taxon>
        <taxon>Embryophyta</taxon>
        <taxon>Tracheophyta</taxon>
        <taxon>Spermatophyta</taxon>
        <taxon>Magnoliopsida</taxon>
        <taxon>eudicotyledons</taxon>
        <taxon>Gunneridae</taxon>
        <taxon>Pentapetalae</taxon>
        <taxon>rosids</taxon>
        <taxon>malvids</taxon>
        <taxon>Malvales</taxon>
        <taxon>Malvaceae</taxon>
        <taxon>Malvoideae</taxon>
        <taxon>Hibiscus</taxon>
    </lineage>
</organism>
<name>A0ABR2NWA4_9ROSI</name>
<proteinExistence type="predicted"/>
<reference evidence="2 3" key="1">
    <citation type="journal article" date="2024" name="G3 (Bethesda)">
        <title>Genome assembly of Hibiscus sabdariffa L. provides insights into metabolisms of medicinal natural products.</title>
        <authorList>
            <person name="Kim T."/>
        </authorList>
    </citation>
    <scope>NUCLEOTIDE SEQUENCE [LARGE SCALE GENOMIC DNA]</scope>
    <source>
        <strain evidence="2">TK-2024</strain>
        <tissue evidence="2">Old leaves</tissue>
    </source>
</reference>
<evidence type="ECO:0000256" key="1">
    <source>
        <dbReference type="SAM" id="MobiDB-lite"/>
    </source>
</evidence>
<evidence type="ECO:0000313" key="3">
    <source>
        <dbReference type="Proteomes" id="UP001396334"/>
    </source>
</evidence>
<dbReference type="EMBL" id="JBBPBN010000096">
    <property type="protein sequence ID" value="KAK8980441.1"/>
    <property type="molecule type" value="Genomic_DNA"/>
</dbReference>
<gene>
    <name evidence="2" type="ORF">V6N11_029002</name>
</gene>
<feature type="compositionally biased region" description="Polar residues" evidence="1">
    <location>
        <begin position="179"/>
        <end position="192"/>
    </location>
</feature>
<protein>
    <submittedName>
        <fullName evidence="2">Uncharacterized protein</fullName>
    </submittedName>
</protein>
<comment type="caution">
    <text evidence="2">The sequence shown here is derived from an EMBL/GenBank/DDBJ whole genome shotgun (WGS) entry which is preliminary data.</text>
</comment>